<dbReference type="InterPro" id="IPR013083">
    <property type="entry name" value="Znf_RING/FYVE/PHD"/>
</dbReference>
<protein>
    <recommendedName>
        <fullName evidence="3">TRAF-type domain-containing protein</fullName>
    </recommendedName>
</protein>
<dbReference type="Gene3D" id="3.30.40.10">
    <property type="entry name" value="Zinc/RING finger domain, C3HC4 (zinc finger)"/>
    <property type="match status" value="1"/>
</dbReference>
<reference evidence="1 2" key="1">
    <citation type="journal article" date="2013" name="Curr. Biol.">
        <title>The Genome of the Foraminiferan Reticulomyxa filosa.</title>
        <authorList>
            <person name="Glockner G."/>
            <person name="Hulsmann N."/>
            <person name="Schleicher M."/>
            <person name="Noegel A.A."/>
            <person name="Eichinger L."/>
            <person name="Gallinger C."/>
            <person name="Pawlowski J."/>
            <person name="Sierra R."/>
            <person name="Euteneuer U."/>
            <person name="Pillet L."/>
            <person name="Moustafa A."/>
            <person name="Platzer M."/>
            <person name="Groth M."/>
            <person name="Szafranski K."/>
            <person name="Schliwa M."/>
        </authorList>
    </citation>
    <scope>NUCLEOTIDE SEQUENCE [LARGE SCALE GENOMIC DNA]</scope>
</reference>
<name>X6LVP2_RETFI</name>
<keyword evidence="2" id="KW-1185">Reference proteome</keyword>
<dbReference type="AlphaFoldDB" id="X6LVP2"/>
<evidence type="ECO:0000313" key="1">
    <source>
        <dbReference type="EMBL" id="ETO05222.1"/>
    </source>
</evidence>
<evidence type="ECO:0008006" key="3">
    <source>
        <dbReference type="Google" id="ProtNLM"/>
    </source>
</evidence>
<proteinExistence type="predicted"/>
<comment type="caution">
    <text evidence="1">The sequence shown here is derived from an EMBL/GenBank/DDBJ whole genome shotgun (WGS) entry which is preliminary data.</text>
</comment>
<gene>
    <name evidence="1" type="ORF">RFI_32174</name>
</gene>
<accession>X6LVP2</accession>
<evidence type="ECO:0000313" key="2">
    <source>
        <dbReference type="Proteomes" id="UP000023152"/>
    </source>
</evidence>
<organism evidence="1 2">
    <name type="scientific">Reticulomyxa filosa</name>
    <dbReference type="NCBI Taxonomy" id="46433"/>
    <lineage>
        <taxon>Eukaryota</taxon>
        <taxon>Sar</taxon>
        <taxon>Rhizaria</taxon>
        <taxon>Retaria</taxon>
        <taxon>Foraminifera</taxon>
        <taxon>Monothalamids</taxon>
        <taxon>Reticulomyxidae</taxon>
        <taxon>Reticulomyxa</taxon>
    </lineage>
</organism>
<sequence>MELTCNEHEDRKDTPIVGKKCLMKYLNENNNKCPIDKHGRTLRNIVSELKVICLRQFINHFNEKTDDRTKEGDTITETKHVCKFKGKIEEMKEHLKNKCPLKPLECKFKEFECKEQGNETQLLKSNKDLQIETLLKQKQQWDEKEEEMKKLQK</sequence>
<dbReference type="EMBL" id="ASPP01028386">
    <property type="protein sequence ID" value="ETO05222.1"/>
    <property type="molecule type" value="Genomic_DNA"/>
</dbReference>
<dbReference type="Proteomes" id="UP000023152">
    <property type="component" value="Unassembled WGS sequence"/>
</dbReference>